<evidence type="ECO:0000313" key="2">
    <source>
        <dbReference type="Proteomes" id="UP000270296"/>
    </source>
</evidence>
<dbReference type="AlphaFoldDB" id="A0A183IS06"/>
<dbReference type="EMBL" id="UZAM01009723">
    <property type="protein sequence ID" value="VDP09943.1"/>
    <property type="molecule type" value="Genomic_DNA"/>
</dbReference>
<evidence type="ECO:0000313" key="3">
    <source>
        <dbReference type="WBParaSite" id="SBAD_0000665001-mRNA-1"/>
    </source>
</evidence>
<proteinExistence type="predicted"/>
<sequence>MFLPGEKGFFVKDFAKIKLPDTIQLKVRLRMTAVHSPAVHRSSCPPKRGADPVASTSAMFGVVTWSPGV</sequence>
<evidence type="ECO:0000313" key="1">
    <source>
        <dbReference type="EMBL" id="VDP09943.1"/>
    </source>
</evidence>
<organism evidence="3">
    <name type="scientific">Soboliphyme baturini</name>
    <dbReference type="NCBI Taxonomy" id="241478"/>
    <lineage>
        <taxon>Eukaryota</taxon>
        <taxon>Metazoa</taxon>
        <taxon>Ecdysozoa</taxon>
        <taxon>Nematoda</taxon>
        <taxon>Enoplea</taxon>
        <taxon>Dorylaimia</taxon>
        <taxon>Dioctophymatida</taxon>
        <taxon>Dioctophymatoidea</taxon>
        <taxon>Soboliphymatidae</taxon>
        <taxon>Soboliphyme</taxon>
    </lineage>
</organism>
<dbReference type="WBParaSite" id="SBAD_0000665001-mRNA-1">
    <property type="protein sequence ID" value="SBAD_0000665001-mRNA-1"/>
    <property type="gene ID" value="SBAD_0000665001"/>
</dbReference>
<gene>
    <name evidence="1" type="ORF">SBAD_LOCUS6403</name>
</gene>
<reference evidence="1 2" key="2">
    <citation type="submission" date="2018-11" db="EMBL/GenBank/DDBJ databases">
        <authorList>
            <consortium name="Pathogen Informatics"/>
        </authorList>
    </citation>
    <scope>NUCLEOTIDE SEQUENCE [LARGE SCALE GENOMIC DNA]</scope>
</reference>
<dbReference type="Proteomes" id="UP000270296">
    <property type="component" value="Unassembled WGS sequence"/>
</dbReference>
<keyword evidence="2" id="KW-1185">Reference proteome</keyword>
<name>A0A183IS06_9BILA</name>
<reference evidence="3" key="1">
    <citation type="submission" date="2016-06" db="UniProtKB">
        <authorList>
            <consortium name="WormBaseParasite"/>
        </authorList>
    </citation>
    <scope>IDENTIFICATION</scope>
</reference>
<protein>
    <submittedName>
        <fullName evidence="3">Transposase</fullName>
    </submittedName>
</protein>
<accession>A0A183IS06</accession>